<dbReference type="Pfam" id="PF17802">
    <property type="entry name" value="SpaA"/>
    <property type="match status" value="1"/>
</dbReference>
<evidence type="ECO:0000313" key="6">
    <source>
        <dbReference type="EMBL" id="MTV82217.1"/>
    </source>
</evidence>
<gene>
    <name evidence="6" type="ORF">GM612_06070</name>
</gene>
<evidence type="ECO:0000259" key="4">
    <source>
        <dbReference type="Pfam" id="PF20602"/>
    </source>
</evidence>
<feature type="domain" description="DUF7601" evidence="5">
    <location>
        <begin position="2230"/>
        <end position="2348"/>
    </location>
</feature>
<feature type="domain" description="DUF7601" evidence="5">
    <location>
        <begin position="1969"/>
        <end position="2095"/>
    </location>
</feature>
<feature type="region of interest" description="Disordered" evidence="1">
    <location>
        <begin position="2639"/>
        <end position="2688"/>
    </location>
</feature>
<dbReference type="Pfam" id="PF20602">
    <property type="entry name" value="pAdhesive_8"/>
    <property type="match status" value="1"/>
</dbReference>
<feature type="region of interest" description="Disordered" evidence="1">
    <location>
        <begin position="204"/>
        <end position="307"/>
    </location>
</feature>
<sequence>MKKVLIQVISVITLVFGTCYQSVLALANDSQRIELSGVQLKDAQGNAPRQAKVDDKYQLEMTVTINNKDGDQQDGKAAVWLPEDQLQLLKDQVETTATVPDTNAKLIFERRKSKDLQVRWENVTTQATFQLHLPVSPRTTMTSMALPLAVGTQKGVLQPLTVVGADTDDDQLAEAGEATGLPTDLLSSLDSFIQAQQAQEAAAAEAKAKQEAEAQAKAEAEKQKEQEAAAKKAAAEEEAEAQREAEKKAEQDAADKEKEAAKTEAALKTHKADASAEAKNDGAARETNDQKTTRAGKDLGKLLQSNTDPKDKTLFDAVKITANGQTYELDPSEPTDISDLENFNLIYEWDSESLLKKLNNIDVHNGDYYDFRIYGLEKFNGSRSGSITDNGNVEYATWTLTEGEDDQGKYQEIRVTFTNESMNRTQVKYQMSFEQKYTGNGPIDFEYNDEASWTVDPSETKALLAKSGKFIGNNQIEWTVTLTNEGQTMFSDLKLNDTLLHAGTSFQDQSFVADIADSWTVKYQNIEGDLKGNFDLVPDGKKLTLNGKGNEEVLDDLVFTFRTSYEAGTTGTFANRIGGKIGEKITLAQKEATISTASLSKSSTGYADGIYSWNAQVTLNLGQYATAEERQDALQSLKLTDTISGAHAFDAEQLDLKIVTGGNKDVTDLFDYQIDGKELVITPKNDTISDLISILGENENTLTLTYKTVESGEGAIGNEKNSIRMEMDDSSQDKGSSGTGDQLIVKNGELIRDVYQDDSAHIKWTVKVNEAQRKFNQLTVIDLLPEGATHEDVSNILINNQSLDDVKGVQLTNGSVKNDTQTGKNLYNFEENENNARKALKFVFDQNYSGEKITITFETKHAWASSYKNDVGATTGDRWDYTYSTVNVGERILKNAYKDSRLNLVENDPESSKNNVTWTIGIGSRLNTVFGTKDDQINQITIKELLNRDGPKYLSFPENADDYKLYKVSNKGEKEAEIPKSEYTVKWSNDPETDQRTFTIEFNSKADDKGYSFLEFEFSTPINLRAWEEENPEGEKLPDTHIFYNDALVSYKGQDEMKVGSSVPMSSTGIYGQKTVKGGKTNEINWEVILNALGRDIGKPTITDTLTGNHLHSISPDDFELSLVDVIHEKEGNHYKVEVDKNGDTQKLVRDEDYTIEINDNQMTIKLLTNVDRPLALNYKTFVSDRSDTYQNHVEISAKGQSTSFDKSHTLSGSAFMTSWGVRFQKINGETGDPLEGAKFKLQWKVGGEWTDAEKLDGSGTYGTVTSNEQGYVQFHLMGTLTQYRLVEVGTPAGFDSQMPPMEFDFKRAQTENWQTNTPQIKNYSTSVGNLTLAKQTKNLDESKSFKFEIQAVDDNGNVDTNFHGTYDLESGGQVTFENGVSESIQLTGGQSRTIRDLPIEKVAADGTKSDRHYVVRETSHSDDYTTQVTVNNQTVAGTTSPAFTLTQGSATAVIVHFLNTAAKGDLELKKTVSSDVAADHTRDFQFTIKADDAQKVAGKSYDAEGVTNSVTFNDQGEAKVTMRDNQNLRVKNLPEGVKFNVTEEPADKFTTTWSLNGQEYGTGPSDLTIDANKVQLITFKNAKVLSGQLQVEKQIAGAVKDDQAFKFQIQTDPNLNGSYPYATYHVDTQKPGPAGQIEFKNGQATLELTGQQYAVISELPLDTKYTVSEVDPDVPGMTTTWQAGSNKGEGLVAQPITLQNANEIANATFTNALPNGSLRLTKKVVSQHVGDQTIGFKFEIQAADEDVDLVKGREFQVDSGNQDSISFNDDGLATATLAGNESLVIKGLPADVTLKVTEVNYGDFQASYNIGGGNAVESNVAEVAIKDDGQTTVNYTNTRPGEGSLLLEKRAEGQFPTSGKVDFTVTADDKDLNKTFDAQVRTVNGDPVSQKVTFENGVANVSFKPGETMLIKHLPEQDYQVTEAKQADNVVTSWETDQAEGNGLTADKVGVTADTTSRVMFINKVQTGDLTLNKWVTSHDDADLKKEFKFTITAADADVALVANKSYKATGLRGSDSVKFDENGQAEVQMTDKQQVTITGLPHGIHLTVNEADYGKLNPTWNVNNQGGYQDLTAANTPEVTIDEDQTQVVSYKNVRDLVGSLRVDKVVTGAETDEKRTYEFTVATELKADDDYKLIVYDRNSGQSLHTDTIQFTDGQASFKLAADQYAVINGLPLGDYQVRETDPQVANMTTTWQVNNEDIQTGLATTPQTVTENGVPRITFTNQLHTGDLVLGKQVTGDATDADKNRDFEFKVTAQKSVDGDWTKDESVNGQYTATRATSDGQQTTTSVTFDKGELKVNLKANERLQISNLPSDMHLVATETPVDDYVTSHQINSGKVVNGNTSDVVAIQDGKDQHVKFINHRHSGNLVLEKQVTGETTEADLNQTFEFTVTAQKLDGDDWIHDKSVTGKYPATKTGANGQQTTSVTFDQGKFTVHLKANERLEVGNLPNDMRVVVTETPASGYVSSYRLNGGRVITGNTSDVVMIEDGLDQHVTFINDRPKQDKPAWLALTKSVLGAVGERDRNFNFTVRFLDVNLAPLSGTLDTVRTTSTGGYETNQMMLKPDGSTQIALADGETIRWQLPNGTHYQITEDDYSADGYVTSVSQGLAPERSGLTTTGVVTNSAPADGKVVYYNRAEPTPDEDQPTTTDDDTDTSIPGGSGSTTTALPGGTSGTTGSAGTTAGGSKGILPQTGEWLAQNWLMVLGILILVSLLGIGIKRMWKRD</sequence>
<keyword evidence="7" id="KW-1185">Reference proteome</keyword>
<dbReference type="InterPro" id="IPR013783">
    <property type="entry name" value="Ig-like_fold"/>
</dbReference>
<organism evidence="6 7">
    <name type="scientific">Secundilactobacillus folii</name>
    <dbReference type="NCBI Taxonomy" id="2678357"/>
    <lineage>
        <taxon>Bacteria</taxon>
        <taxon>Bacillati</taxon>
        <taxon>Bacillota</taxon>
        <taxon>Bacilli</taxon>
        <taxon>Lactobacillales</taxon>
        <taxon>Lactobacillaceae</taxon>
        <taxon>Secundilactobacillus</taxon>
    </lineage>
</organism>
<dbReference type="SUPFAM" id="SSF49401">
    <property type="entry name" value="Bacterial adhesins"/>
    <property type="match status" value="1"/>
</dbReference>
<dbReference type="Pfam" id="PF24547">
    <property type="entry name" value="DUF7601"/>
    <property type="match status" value="9"/>
</dbReference>
<feature type="domain" description="DUF7601" evidence="5">
    <location>
        <begin position="1844"/>
        <end position="1964"/>
    </location>
</feature>
<feature type="domain" description="SpaA-like prealbumin fold" evidence="3">
    <location>
        <begin position="1222"/>
        <end position="1312"/>
    </location>
</feature>
<evidence type="ECO:0000313" key="7">
    <source>
        <dbReference type="Proteomes" id="UP000466388"/>
    </source>
</evidence>
<evidence type="ECO:0000256" key="1">
    <source>
        <dbReference type="SAM" id="MobiDB-lite"/>
    </source>
</evidence>
<feature type="compositionally biased region" description="Low complexity" evidence="1">
    <location>
        <begin position="2657"/>
        <end position="2683"/>
    </location>
</feature>
<proteinExistence type="predicted"/>
<dbReference type="InterPro" id="IPR046767">
    <property type="entry name" value="pAdhesive_8"/>
</dbReference>
<evidence type="ECO:0000256" key="2">
    <source>
        <dbReference type="SAM" id="Phobius"/>
    </source>
</evidence>
<name>A0A7X3C370_9LACO</name>
<dbReference type="InterPro" id="IPR008966">
    <property type="entry name" value="Adhesion_dom_sf"/>
</dbReference>
<keyword evidence="2" id="KW-0472">Membrane</keyword>
<keyword evidence="2" id="KW-1133">Transmembrane helix</keyword>
<protein>
    <recommendedName>
        <fullName evidence="8">Gram-positive cocci surface proteins LPxTG domain-containing protein</fullName>
    </recommendedName>
</protein>
<feature type="compositionally biased region" description="Acidic residues" evidence="1">
    <location>
        <begin position="2642"/>
        <end position="2656"/>
    </location>
</feature>
<evidence type="ECO:0008006" key="8">
    <source>
        <dbReference type="Google" id="ProtNLM"/>
    </source>
</evidence>
<feature type="domain" description="DUF7601" evidence="5">
    <location>
        <begin position="1717"/>
        <end position="1840"/>
    </location>
</feature>
<reference evidence="6 7" key="1">
    <citation type="submission" date="2019-11" db="EMBL/GenBank/DDBJ databases">
        <title>Lactobacillus sp. nov. CRM56-3, isolated from fermented tea leaves.</title>
        <authorList>
            <person name="Phuengjayaem S."/>
            <person name="Tanasupawat S."/>
        </authorList>
    </citation>
    <scope>NUCLEOTIDE SEQUENCE [LARGE SCALE GENOMIC DNA]</scope>
    <source>
        <strain evidence="6 7">CRM56-3</strain>
    </source>
</reference>
<feature type="domain" description="DUF7601" evidence="5">
    <location>
        <begin position="2101"/>
        <end position="2225"/>
    </location>
</feature>
<feature type="domain" description="DUF7601" evidence="5">
    <location>
        <begin position="2368"/>
        <end position="2501"/>
    </location>
</feature>
<feature type="domain" description="Putative adhesive" evidence="4">
    <location>
        <begin position="25"/>
        <end position="165"/>
    </location>
</feature>
<keyword evidence="2" id="KW-0812">Transmembrane</keyword>
<dbReference type="EMBL" id="WNJO01000006">
    <property type="protein sequence ID" value="MTV82217.1"/>
    <property type="molecule type" value="Genomic_DNA"/>
</dbReference>
<feature type="domain" description="DUF7601" evidence="5">
    <location>
        <begin position="1465"/>
        <end position="1583"/>
    </location>
</feature>
<dbReference type="RefSeq" id="WP_155431497.1">
    <property type="nucleotide sequence ID" value="NZ_WNJO01000006.1"/>
</dbReference>
<comment type="caution">
    <text evidence="6">The sequence shown here is derived from an EMBL/GenBank/DDBJ whole genome shotgun (WGS) entry which is preliminary data.</text>
</comment>
<accession>A0A7X3C370</accession>
<dbReference type="Gene3D" id="2.60.40.740">
    <property type="match status" value="3"/>
</dbReference>
<dbReference type="Proteomes" id="UP000466388">
    <property type="component" value="Unassembled WGS sequence"/>
</dbReference>
<evidence type="ECO:0000259" key="3">
    <source>
        <dbReference type="Pfam" id="PF17802"/>
    </source>
</evidence>
<dbReference type="InterPro" id="IPR041033">
    <property type="entry name" value="SpaA_PFL_dom_1"/>
</dbReference>
<evidence type="ECO:0000259" key="5">
    <source>
        <dbReference type="Pfam" id="PF24547"/>
    </source>
</evidence>
<feature type="domain" description="DUF7601" evidence="5">
    <location>
        <begin position="1588"/>
        <end position="1712"/>
    </location>
</feature>
<feature type="transmembrane region" description="Helical" evidence="2">
    <location>
        <begin position="2698"/>
        <end position="2720"/>
    </location>
</feature>
<dbReference type="InterPro" id="IPR055382">
    <property type="entry name" value="DUF7601"/>
</dbReference>
<feature type="compositionally biased region" description="Basic and acidic residues" evidence="1">
    <location>
        <begin position="206"/>
        <end position="300"/>
    </location>
</feature>
<dbReference type="Gene3D" id="2.60.40.1140">
    <property type="entry name" value="Collagen-binding surface protein Cna, B-type domain"/>
    <property type="match status" value="10"/>
</dbReference>
<dbReference type="Gene3D" id="2.60.40.10">
    <property type="entry name" value="Immunoglobulins"/>
    <property type="match status" value="1"/>
</dbReference>
<feature type="domain" description="DUF7601" evidence="5">
    <location>
        <begin position="2511"/>
        <end position="2622"/>
    </location>
</feature>